<feature type="region of interest" description="Disordered" evidence="1">
    <location>
        <begin position="47"/>
        <end position="91"/>
    </location>
</feature>
<name>A0A8D9DL14_BRACM</name>
<sequence>MDSHGRPVHGCPVCADGQPQTSCVCLRTPTDVLCVLNRQPKWAKITQTVNGKGQRAESKDHRVDLCPDGQPRTSYSPRWPKSSEQSTGRASVLSRMTSVLICVLIDSHGRPDQRADMCTDGQPRTSCVC</sequence>
<dbReference type="AlphaFoldDB" id="A0A8D9DL14"/>
<evidence type="ECO:0000313" key="2">
    <source>
        <dbReference type="EMBL" id="CAG7875844.1"/>
    </source>
</evidence>
<dbReference type="Gramene" id="A05p23650.2_BraZ1">
    <property type="protein sequence ID" value="A05p23650.2_BraZ1.CDS"/>
    <property type="gene ID" value="A05g23650.2_BraZ1"/>
</dbReference>
<proteinExistence type="predicted"/>
<feature type="compositionally biased region" description="Polar residues" evidence="1">
    <location>
        <begin position="71"/>
        <end position="91"/>
    </location>
</feature>
<feature type="compositionally biased region" description="Basic and acidic residues" evidence="1">
    <location>
        <begin position="54"/>
        <end position="65"/>
    </location>
</feature>
<evidence type="ECO:0000313" key="3">
    <source>
        <dbReference type="Proteomes" id="UP000694005"/>
    </source>
</evidence>
<dbReference type="Proteomes" id="UP000694005">
    <property type="component" value="Chromosome A05"/>
</dbReference>
<evidence type="ECO:0000256" key="1">
    <source>
        <dbReference type="SAM" id="MobiDB-lite"/>
    </source>
</evidence>
<accession>A0A8D9DL14</accession>
<protein>
    <submittedName>
        <fullName evidence="2">Uncharacterized protein</fullName>
    </submittedName>
</protein>
<dbReference type="EMBL" id="LS974621">
    <property type="protein sequence ID" value="CAG7875844.1"/>
    <property type="molecule type" value="Genomic_DNA"/>
</dbReference>
<gene>
    <name evidence="2" type="ORF">BRAPAZ1V2_A05P23650.2</name>
</gene>
<organism evidence="2 3">
    <name type="scientific">Brassica campestris</name>
    <name type="common">Field mustard</name>
    <dbReference type="NCBI Taxonomy" id="3711"/>
    <lineage>
        <taxon>Eukaryota</taxon>
        <taxon>Viridiplantae</taxon>
        <taxon>Streptophyta</taxon>
        <taxon>Embryophyta</taxon>
        <taxon>Tracheophyta</taxon>
        <taxon>Spermatophyta</taxon>
        <taxon>Magnoliopsida</taxon>
        <taxon>eudicotyledons</taxon>
        <taxon>Gunneridae</taxon>
        <taxon>Pentapetalae</taxon>
        <taxon>rosids</taxon>
        <taxon>malvids</taxon>
        <taxon>Brassicales</taxon>
        <taxon>Brassicaceae</taxon>
        <taxon>Brassiceae</taxon>
        <taxon>Brassica</taxon>
    </lineage>
</organism>
<reference evidence="2 3" key="1">
    <citation type="submission" date="2021-07" db="EMBL/GenBank/DDBJ databases">
        <authorList>
            <consortium name="Genoscope - CEA"/>
            <person name="William W."/>
        </authorList>
    </citation>
    <scope>NUCLEOTIDE SEQUENCE [LARGE SCALE GENOMIC DNA]</scope>
</reference>